<evidence type="ECO:0000313" key="3">
    <source>
        <dbReference type="Proteomes" id="UP000626109"/>
    </source>
</evidence>
<dbReference type="AlphaFoldDB" id="A0A813IKR1"/>
<evidence type="ECO:0000256" key="1">
    <source>
        <dbReference type="SAM" id="MobiDB-lite"/>
    </source>
</evidence>
<sequence length="210" mass="22366">MKIWGPRSGSTQADRHLATEGRNNNQASGVGDDVPPPPMPFPGVSLRAARGQQQQQQAVSDGALRFVARVRRESPVDLRLDSESLRSASDVLAVFDACALAGAGDSIKTLVFGPWGNDPCCHGHGSNDNNNNSYGRSPVLFAKGFMDAAGGDGCESADCVLLAFASVAPTTWSAWPLRGFTVCELRLVDVEALASVLQWVPDSVRVLRMQ</sequence>
<evidence type="ECO:0000313" key="2">
    <source>
        <dbReference type="EMBL" id="CAE8650827.1"/>
    </source>
</evidence>
<feature type="region of interest" description="Disordered" evidence="1">
    <location>
        <begin position="1"/>
        <end position="61"/>
    </location>
</feature>
<dbReference type="EMBL" id="CAJNNW010009261">
    <property type="protein sequence ID" value="CAE8650827.1"/>
    <property type="molecule type" value="Genomic_DNA"/>
</dbReference>
<proteinExistence type="predicted"/>
<organism evidence="2 3">
    <name type="scientific">Polarella glacialis</name>
    <name type="common">Dinoflagellate</name>
    <dbReference type="NCBI Taxonomy" id="89957"/>
    <lineage>
        <taxon>Eukaryota</taxon>
        <taxon>Sar</taxon>
        <taxon>Alveolata</taxon>
        <taxon>Dinophyceae</taxon>
        <taxon>Suessiales</taxon>
        <taxon>Suessiaceae</taxon>
        <taxon>Polarella</taxon>
    </lineage>
</organism>
<protein>
    <submittedName>
        <fullName evidence="2">Uncharacterized protein</fullName>
    </submittedName>
</protein>
<gene>
    <name evidence="2" type="ORF">PGLA2088_LOCUS8618</name>
</gene>
<reference evidence="2" key="1">
    <citation type="submission" date="2021-02" db="EMBL/GenBank/DDBJ databases">
        <authorList>
            <person name="Dougan E. K."/>
            <person name="Rhodes N."/>
            <person name="Thang M."/>
            <person name="Chan C."/>
        </authorList>
    </citation>
    <scope>NUCLEOTIDE SEQUENCE</scope>
</reference>
<comment type="caution">
    <text evidence="2">The sequence shown here is derived from an EMBL/GenBank/DDBJ whole genome shotgun (WGS) entry which is preliminary data.</text>
</comment>
<accession>A0A813IKR1</accession>
<name>A0A813IKR1_POLGL</name>
<feature type="non-terminal residue" evidence="2">
    <location>
        <position position="1"/>
    </location>
</feature>
<dbReference type="Proteomes" id="UP000626109">
    <property type="component" value="Unassembled WGS sequence"/>
</dbReference>